<evidence type="ECO:0000259" key="1">
    <source>
        <dbReference type="Pfam" id="PF13456"/>
    </source>
</evidence>
<dbReference type="GO" id="GO:0004523">
    <property type="term" value="F:RNA-DNA hybrid ribonuclease activity"/>
    <property type="evidence" value="ECO:0007669"/>
    <property type="project" value="InterPro"/>
</dbReference>
<proteinExistence type="predicted"/>
<dbReference type="SUPFAM" id="SSF53098">
    <property type="entry name" value="Ribonuclease H-like"/>
    <property type="match status" value="1"/>
</dbReference>
<dbReference type="GeneID" id="108825386"/>
<sequence length="182" mass="19523">MMIMPRELWLDTKALRAALEWEQAQPTIFPTIQRGKHLSPPTAPQPNTILCNTDGAWKAESRQAGTGWIFTTPTGAITRDGKAHHNVSSALMAEALAVRDALMHASALGFTSIWLRSDAQALTKAILSNQGPTELHGILSDIASISSSFDFCVFSSVSRVLNGPADQIAKAHLVLANVSAAH</sequence>
<dbReference type="OrthoDB" id="1113557at2759"/>
<dbReference type="Pfam" id="PF13456">
    <property type="entry name" value="RVT_3"/>
    <property type="match status" value="1"/>
</dbReference>
<evidence type="ECO:0000313" key="3">
    <source>
        <dbReference type="RefSeq" id="XP_018454182.1"/>
    </source>
</evidence>
<reference evidence="2" key="1">
    <citation type="journal article" date="2019" name="Database">
        <title>The radish genome database (RadishGD): an integrated information resource for radish genomics.</title>
        <authorList>
            <person name="Yu H.J."/>
            <person name="Baek S."/>
            <person name="Lee Y.J."/>
            <person name="Cho A."/>
            <person name="Mun J.H."/>
        </authorList>
    </citation>
    <scope>NUCLEOTIDE SEQUENCE [LARGE SCALE GENOMIC DNA]</scope>
    <source>
        <strain evidence="2">cv. WK10039</strain>
    </source>
</reference>
<dbReference type="InterPro" id="IPR052929">
    <property type="entry name" value="RNase_H-like_EbsB-rel"/>
</dbReference>
<dbReference type="AlphaFoldDB" id="A0A6J0L206"/>
<accession>A0A6J0L206</accession>
<reference evidence="3" key="2">
    <citation type="submission" date="2025-08" db="UniProtKB">
        <authorList>
            <consortium name="RefSeq"/>
        </authorList>
    </citation>
    <scope>IDENTIFICATION</scope>
    <source>
        <tissue evidence="3">Leaf</tissue>
    </source>
</reference>
<dbReference type="Proteomes" id="UP000504610">
    <property type="component" value="Chromosome 9"/>
</dbReference>
<dbReference type="GO" id="GO:0003676">
    <property type="term" value="F:nucleic acid binding"/>
    <property type="evidence" value="ECO:0007669"/>
    <property type="project" value="InterPro"/>
</dbReference>
<dbReference type="KEGG" id="rsz:108825386"/>
<dbReference type="PANTHER" id="PTHR47074">
    <property type="entry name" value="BNAC02G40300D PROTEIN"/>
    <property type="match status" value="1"/>
</dbReference>
<organism evidence="2 3">
    <name type="scientific">Raphanus sativus</name>
    <name type="common">Radish</name>
    <name type="synonym">Raphanus raphanistrum var. sativus</name>
    <dbReference type="NCBI Taxonomy" id="3726"/>
    <lineage>
        <taxon>Eukaryota</taxon>
        <taxon>Viridiplantae</taxon>
        <taxon>Streptophyta</taxon>
        <taxon>Embryophyta</taxon>
        <taxon>Tracheophyta</taxon>
        <taxon>Spermatophyta</taxon>
        <taxon>Magnoliopsida</taxon>
        <taxon>eudicotyledons</taxon>
        <taxon>Gunneridae</taxon>
        <taxon>Pentapetalae</taxon>
        <taxon>rosids</taxon>
        <taxon>malvids</taxon>
        <taxon>Brassicales</taxon>
        <taxon>Brassicaceae</taxon>
        <taxon>Brassiceae</taxon>
        <taxon>Raphanus</taxon>
    </lineage>
</organism>
<gene>
    <name evidence="3" type="primary">LOC108825386</name>
</gene>
<protein>
    <submittedName>
        <fullName evidence="3">Uncharacterized protein LOC108825386</fullName>
    </submittedName>
</protein>
<dbReference type="InterPro" id="IPR036397">
    <property type="entry name" value="RNaseH_sf"/>
</dbReference>
<feature type="domain" description="RNase H type-1" evidence="1">
    <location>
        <begin position="52"/>
        <end position="171"/>
    </location>
</feature>
<dbReference type="RefSeq" id="XP_018454182.1">
    <property type="nucleotide sequence ID" value="XM_018598680.1"/>
</dbReference>
<keyword evidence="2" id="KW-1185">Reference proteome</keyword>
<evidence type="ECO:0000313" key="2">
    <source>
        <dbReference type="Proteomes" id="UP000504610"/>
    </source>
</evidence>
<dbReference type="CDD" id="cd06222">
    <property type="entry name" value="RNase_H_like"/>
    <property type="match status" value="1"/>
</dbReference>
<name>A0A6J0L206_RAPSA</name>
<dbReference type="PANTHER" id="PTHR47074:SF49">
    <property type="entry name" value="POLYNUCLEOTIDYL TRANSFERASE, RIBONUCLEASE H-LIKE SUPERFAMILY PROTEIN"/>
    <property type="match status" value="1"/>
</dbReference>
<dbReference type="InterPro" id="IPR002156">
    <property type="entry name" value="RNaseH_domain"/>
</dbReference>
<dbReference type="Gene3D" id="3.30.420.10">
    <property type="entry name" value="Ribonuclease H-like superfamily/Ribonuclease H"/>
    <property type="match status" value="1"/>
</dbReference>
<dbReference type="InterPro" id="IPR044730">
    <property type="entry name" value="RNase_H-like_dom_plant"/>
</dbReference>
<dbReference type="InterPro" id="IPR012337">
    <property type="entry name" value="RNaseH-like_sf"/>
</dbReference>